<evidence type="ECO:0000313" key="6">
    <source>
        <dbReference type="EMBL" id="KAK1328575.1"/>
    </source>
</evidence>
<dbReference type="PANTHER" id="PTHR46809:SF1">
    <property type="entry name" value="STROMAL CELL-DERIVED FACTOR 2-LIKE PROTEIN 1"/>
    <property type="match status" value="1"/>
</dbReference>
<protein>
    <recommendedName>
        <fullName evidence="5">MIR domain-containing protein</fullName>
    </recommendedName>
</protein>
<feature type="compositionally biased region" description="Polar residues" evidence="3">
    <location>
        <begin position="423"/>
        <end position="433"/>
    </location>
</feature>
<evidence type="ECO:0000256" key="4">
    <source>
        <dbReference type="SAM" id="SignalP"/>
    </source>
</evidence>
<evidence type="ECO:0000259" key="5">
    <source>
        <dbReference type="PROSITE" id="PS50919"/>
    </source>
</evidence>
<feature type="chain" id="PRO_5041358936" description="MIR domain-containing protein" evidence="4">
    <location>
        <begin position="29"/>
        <end position="444"/>
    </location>
</feature>
<gene>
    <name evidence="6" type="ORF">QTO34_012148</name>
</gene>
<dbReference type="CDD" id="cd23293">
    <property type="entry name" value="beta-trefoil_MIR_SDF2_meta"/>
    <property type="match status" value="1"/>
</dbReference>
<sequence>MWSAGRGRAAGAALLGLLLALLVPGSGAAKTGAGVVTCGSVLKLFNTQHRVRLHSHDVKYGSGARGLGLGIARGRGWGWAFEGWVIVGGLRPRVWGYLAGVIGGLRATRTGGWRGSSGSCGPKDVEFIRGPGVGAGGEPLGYRGGGGPGKFMVFGLRVASSGIDGDPGGSGQQSVTGVEASDDANSYWRIRSGSEGGCPRGSPVRCGQAVRLTHVLTGKNLHTHHFPSPLSNNQEVSAFGEDGEGDDLDLWIVRCSGKHWEREAAVRFQHVGTSVFLSATGEQYGSPIRGQHEVHGMPSANTHNTWKAMEGIFIKPSMDPSAGPQGSTGSRTRSPQPKPTRVASGKFHLGQTRRCEGVVGGGYPSQKDVRSRGSRLRGAESHVGTQNEAHLQLCAPQVFSKGGRPLLRGSAARLAPPTDFQVFSSSQLENSPTVELRKGGRSSF</sequence>
<evidence type="ECO:0000313" key="7">
    <source>
        <dbReference type="Proteomes" id="UP001177744"/>
    </source>
</evidence>
<accession>A0AA40LDD4</accession>
<dbReference type="PROSITE" id="PS50919">
    <property type="entry name" value="MIR"/>
    <property type="match status" value="2"/>
</dbReference>
<dbReference type="InterPro" id="IPR036300">
    <property type="entry name" value="MIR_dom_sf"/>
</dbReference>
<proteinExistence type="predicted"/>
<name>A0AA40LDD4_CNENI</name>
<feature type="region of interest" description="Disordered" evidence="3">
    <location>
        <begin position="423"/>
        <end position="444"/>
    </location>
</feature>
<dbReference type="InterPro" id="IPR016093">
    <property type="entry name" value="MIR_motif"/>
</dbReference>
<feature type="domain" description="MIR" evidence="5">
    <location>
        <begin position="201"/>
        <end position="256"/>
    </location>
</feature>
<dbReference type="EMBL" id="JAULJE010000023">
    <property type="protein sequence ID" value="KAK1328575.1"/>
    <property type="molecule type" value="Genomic_DNA"/>
</dbReference>
<reference evidence="6" key="1">
    <citation type="submission" date="2023-06" db="EMBL/GenBank/DDBJ databases">
        <title>Reference genome for the Northern bat (Eptesicus nilssonii), a most northern bat species.</title>
        <authorList>
            <person name="Laine V.N."/>
            <person name="Pulliainen A.T."/>
            <person name="Lilley T.M."/>
        </authorList>
    </citation>
    <scope>NUCLEOTIDE SEQUENCE</scope>
    <source>
        <strain evidence="6">BLF_Eptnil</strain>
        <tissue evidence="6">Kidney</tissue>
    </source>
</reference>
<feature type="compositionally biased region" description="Polar residues" evidence="3">
    <location>
        <begin position="324"/>
        <end position="335"/>
    </location>
</feature>
<dbReference type="Gene3D" id="2.80.10.50">
    <property type="match status" value="1"/>
</dbReference>
<feature type="domain" description="MIR" evidence="5">
    <location>
        <begin position="257"/>
        <end position="311"/>
    </location>
</feature>
<keyword evidence="1 4" id="KW-0732">Signal</keyword>
<comment type="caution">
    <text evidence="6">The sequence shown here is derived from an EMBL/GenBank/DDBJ whole genome shotgun (WGS) entry which is preliminary data.</text>
</comment>
<dbReference type="PANTHER" id="PTHR46809">
    <property type="entry name" value="STROMAL CELL-DERIVED FACTOR 2-LIKE PROTEIN"/>
    <property type="match status" value="1"/>
</dbReference>
<dbReference type="SMART" id="SM00472">
    <property type="entry name" value="MIR"/>
    <property type="match status" value="3"/>
</dbReference>
<evidence type="ECO:0000256" key="2">
    <source>
        <dbReference type="ARBA" id="ARBA00022737"/>
    </source>
</evidence>
<keyword evidence="7" id="KW-1185">Reference proteome</keyword>
<dbReference type="SUPFAM" id="SSF82109">
    <property type="entry name" value="MIR domain"/>
    <property type="match status" value="2"/>
</dbReference>
<feature type="region of interest" description="Disordered" evidence="3">
    <location>
        <begin position="315"/>
        <end position="384"/>
    </location>
</feature>
<dbReference type="Proteomes" id="UP001177744">
    <property type="component" value="Unassembled WGS sequence"/>
</dbReference>
<evidence type="ECO:0000256" key="1">
    <source>
        <dbReference type="ARBA" id="ARBA00022729"/>
    </source>
</evidence>
<feature type="signal peptide" evidence="4">
    <location>
        <begin position="1"/>
        <end position="28"/>
    </location>
</feature>
<organism evidence="6 7">
    <name type="scientific">Cnephaeus nilssonii</name>
    <name type="common">Northern bat</name>
    <name type="synonym">Eptesicus nilssonii</name>
    <dbReference type="NCBI Taxonomy" id="3371016"/>
    <lineage>
        <taxon>Eukaryota</taxon>
        <taxon>Metazoa</taxon>
        <taxon>Chordata</taxon>
        <taxon>Craniata</taxon>
        <taxon>Vertebrata</taxon>
        <taxon>Euteleostomi</taxon>
        <taxon>Mammalia</taxon>
        <taxon>Eutheria</taxon>
        <taxon>Laurasiatheria</taxon>
        <taxon>Chiroptera</taxon>
        <taxon>Yangochiroptera</taxon>
        <taxon>Vespertilionidae</taxon>
        <taxon>Cnephaeus</taxon>
    </lineage>
</organism>
<keyword evidence="2" id="KW-0677">Repeat</keyword>
<dbReference type="AlphaFoldDB" id="A0AA40LDD4"/>
<dbReference type="Pfam" id="PF02815">
    <property type="entry name" value="MIR"/>
    <property type="match status" value="1"/>
</dbReference>
<evidence type="ECO:0000256" key="3">
    <source>
        <dbReference type="SAM" id="MobiDB-lite"/>
    </source>
</evidence>